<dbReference type="InterPro" id="IPR002589">
    <property type="entry name" value="Macro_dom"/>
</dbReference>
<evidence type="ECO:0000313" key="2">
    <source>
        <dbReference type="EMBL" id="CAI9569466.1"/>
    </source>
</evidence>
<dbReference type="PROSITE" id="PS51154">
    <property type="entry name" value="MACRO"/>
    <property type="match status" value="1"/>
</dbReference>
<organism evidence="2 3">
    <name type="scientific">Staurois parvus</name>
    <dbReference type="NCBI Taxonomy" id="386267"/>
    <lineage>
        <taxon>Eukaryota</taxon>
        <taxon>Metazoa</taxon>
        <taxon>Chordata</taxon>
        <taxon>Craniata</taxon>
        <taxon>Vertebrata</taxon>
        <taxon>Euteleostomi</taxon>
        <taxon>Amphibia</taxon>
        <taxon>Batrachia</taxon>
        <taxon>Anura</taxon>
        <taxon>Neobatrachia</taxon>
        <taxon>Ranoidea</taxon>
        <taxon>Ranidae</taxon>
        <taxon>Staurois</taxon>
    </lineage>
</organism>
<feature type="domain" description="Macro" evidence="1">
    <location>
        <begin position="47"/>
        <end position="145"/>
    </location>
</feature>
<sequence>MMKPSRFSLRLQRPNLVTKGVLCHLQQWHPQPVTRAAQNPPAPVNRGNDNTVVTKEGLKIKLLQKNIEDCSTDVIVNSVGADLNLNIGAVSKALLRRAGSNMQQLLNNANLGTLGAPGSVFSTSSCNLNCQEVLHVVAPQWDSGQ</sequence>
<evidence type="ECO:0000259" key="1">
    <source>
        <dbReference type="PROSITE" id="PS51154"/>
    </source>
</evidence>
<dbReference type="Proteomes" id="UP001162483">
    <property type="component" value="Unassembled WGS sequence"/>
</dbReference>
<comment type="caution">
    <text evidence="2">The sequence shown here is derived from an EMBL/GenBank/DDBJ whole genome shotgun (WGS) entry which is preliminary data.</text>
</comment>
<dbReference type="EMBL" id="CATNWA010014238">
    <property type="protein sequence ID" value="CAI9569466.1"/>
    <property type="molecule type" value="Genomic_DNA"/>
</dbReference>
<evidence type="ECO:0000313" key="3">
    <source>
        <dbReference type="Proteomes" id="UP001162483"/>
    </source>
</evidence>
<dbReference type="Gene3D" id="3.40.220.10">
    <property type="entry name" value="Leucine Aminopeptidase, subunit E, domain 1"/>
    <property type="match status" value="1"/>
</dbReference>
<dbReference type="InterPro" id="IPR043472">
    <property type="entry name" value="Macro_dom-like"/>
</dbReference>
<dbReference type="Pfam" id="PF01661">
    <property type="entry name" value="Macro"/>
    <property type="match status" value="1"/>
</dbReference>
<accession>A0ABN9DD30</accession>
<feature type="non-terminal residue" evidence="2">
    <location>
        <position position="145"/>
    </location>
</feature>
<proteinExistence type="predicted"/>
<protein>
    <recommendedName>
        <fullName evidence="1">Macro domain-containing protein</fullName>
    </recommendedName>
</protein>
<keyword evidence="3" id="KW-1185">Reference proteome</keyword>
<dbReference type="SUPFAM" id="SSF52949">
    <property type="entry name" value="Macro domain-like"/>
    <property type="match status" value="1"/>
</dbReference>
<name>A0ABN9DD30_9NEOB</name>
<reference evidence="2" key="1">
    <citation type="submission" date="2023-05" db="EMBL/GenBank/DDBJ databases">
        <authorList>
            <person name="Stuckert A."/>
        </authorList>
    </citation>
    <scope>NUCLEOTIDE SEQUENCE</scope>
</reference>
<gene>
    <name evidence="2" type="ORF">SPARVUS_LOCUS6924572</name>
</gene>